<keyword evidence="1" id="KW-0418">Kinase</keyword>
<organism evidence="1 2">
    <name type="scientific">Tetrahymena thermophila (strain SB210)</name>
    <dbReference type="NCBI Taxonomy" id="312017"/>
    <lineage>
        <taxon>Eukaryota</taxon>
        <taxon>Sar</taxon>
        <taxon>Alveolata</taxon>
        <taxon>Ciliophora</taxon>
        <taxon>Intramacronucleata</taxon>
        <taxon>Oligohymenophorea</taxon>
        <taxon>Hymenostomatida</taxon>
        <taxon>Tetrahymenina</taxon>
        <taxon>Tetrahymenidae</taxon>
        <taxon>Tetrahymena</taxon>
    </lineage>
</organism>
<dbReference type="InParanoid" id="I7LZK8"/>
<evidence type="ECO:0000313" key="2">
    <source>
        <dbReference type="Proteomes" id="UP000009168"/>
    </source>
</evidence>
<dbReference type="RefSeq" id="XP_001031783.2">
    <property type="nucleotide sequence ID" value="XM_001031783.2"/>
</dbReference>
<dbReference type="Proteomes" id="UP000009168">
    <property type="component" value="Unassembled WGS sequence"/>
</dbReference>
<reference evidence="2" key="1">
    <citation type="journal article" date="2006" name="PLoS Biol.">
        <title>Macronuclear genome sequence of the ciliate Tetrahymena thermophila, a model eukaryote.</title>
        <authorList>
            <person name="Eisen J.A."/>
            <person name="Coyne R.S."/>
            <person name="Wu M."/>
            <person name="Wu D."/>
            <person name="Thiagarajan M."/>
            <person name="Wortman J.R."/>
            <person name="Badger J.H."/>
            <person name="Ren Q."/>
            <person name="Amedeo P."/>
            <person name="Jones K.M."/>
            <person name="Tallon L.J."/>
            <person name="Delcher A.L."/>
            <person name="Salzberg S.L."/>
            <person name="Silva J.C."/>
            <person name="Haas B.J."/>
            <person name="Majoros W.H."/>
            <person name="Farzad M."/>
            <person name="Carlton J.M."/>
            <person name="Smith R.K. Jr."/>
            <person name="Garg J."/>
            <person name="Pearlman R.E."/>
            <person name="Karrer K.M."/>
            <person name="Sun L."/>
            <person name="Manning G."/>
            <person name="Elde N.C."/>
            <person name="Turkewitz A.P."/>
            <person name="Asai D.J."/>
            <person name="Wilkes D.E."/>
            <person name="Wang Y."/>
            <person name="Cai H."/>
            <person name="Collins K."/>
            <person name="Stewart B.A."/>
            <person name="Lee S.R."/>
            <person name="Wilamowska K."/>
            <person name="Weinberg Z."/>
            <person name="Ruzzo W.L."/>
            <person name="Wloga D."/>
            <person name="Gaertig J."/>
            <person name="Frankel J."/>
            <person name="Tsao C.-C."/>
            <person name="Gorovsky M.A."/>
            <person name="Keeling P.J."/>
            <person name="Waller R.F."/>
            <person name="Patron N.J."/>
            <person name="Cherry J.M."/>
            <person name="Stover N.A."/>
            <person name="Krieger C.J."/>
            <person name="del Toro C."/>
            <person name="Ryder H.F."/>
            <person name="Williamson S.C."/>
            <person name="Barbeau R.A."/>
            <person name="Hamilton E.P."/>
            <person name="Orias E."/>
        </authorList>
    </citation>
    <scope>NUCLEOTIDE SEQUENCE [LARGE SCALE GENOMIC DNA]</scope>
    <source>
        <strain evidence="2">SB210</strain>
    </source>
</reference>
<sequence length="351" mass="40603">MSNIDSILQQVTDEYIFSKESLKELLLKIQTTKSEWTQLEYENNDNYSVDLFAKDLNKKQNLILSIYKKTKKFSQNKKANGILIQGQDFFSLSDISNCFQTFDYIIQATEYNQYFKSLRSYISEEINERTIPYIKTLNINKSYLNIRSQKAKTIAENISKCYNLSQLIIDLSLNYLGSLGAASFSIPLKSCLNLQKVYFNFKFQNTFDYKLMIGEEGIQGLSEGLRNHPSIQSFSLILDNNEIGFGLKYLIQNLNTCQNLMKLHLSLNNCMVQYSSYHTYSLNGCQNLTQFSLNLFNGNITPQIVKGLTSSLSLQYFSLDLRQDGQIQSETKKIKKLFFKNKQMVQIKLIN</sequence>
<dbReference type="GO" id="GO:0016301">
    <property type="term" value="F:kinase activity"/>
    <property type="evidence" value="ECO:0007669"/>
    <property type="project" value="UniProtKB-KW"/>
</dbReference>
<dbReference type="OrthoDB" id="291312at2759"/>
<keyword evidence="2" id="KW-1185">Reference proteome</keyword>
<gene>
    <name evidence="1" type="ORF">TTHERM_00723050</name>
</gene>
<evidence type="ECO:0000313" key="1">
    <source>
        <dbReference type="EMBL" id="EAR84120.2"/>
    </source>
</evidence>
<dbReference type="InterPro" id="IPR032675">
    <property type="entry name" value="LRR_dom_sf"/>
</dbReference>
<dbReference type="SUPFAM" id="SSF52047">
    <property type="entry name" value="RNI-like"/>
    <property type="match status" value="1"/>
</dbReference>
<dbReference type="GeneID" id="7833900"/>
<keyword evidence="1" id="KW-0808">Transferase</keyword>
<name>I7LZK8_TETTS</name>
<protein>
    <submittedName>
        <fullName evidence="1">Kinase domain protein, putative</fullName>
    </submittedName>
</protein>
<dbReference type="Gene3D" id="3.80.10.10">
    <property type="entry name" value="Ribonuclease Inhibitor"/>
    <property type="match status" value="1"/>
</dbReference>
<proteinExistence type="predicted"/>
<accession>I7LZK8</accession>
<dbReference type="AlphaFoldDB" id="I7LZK8"/>
<dbReference type="EMBL" id="GG662432">
    <property type="protein sequence ID" value="EAR84120.2"/>
    <property type="molecule type" value="Genomic_DNA"/>
</dbReference>
<dbReference type="KEGG" id="tet:TTHERM_00723050"/>